<dbReference type="EMBL" id="VCGU01000009">
    <property type="protein sequence ID" value="TRY70069.1"/>
    <property type="molecule type" value="Genomic_DNA"/>
</dbReference>
<feature type="compositionally biased region" description="Basic and acidic residues" evidence="1">
    <location>
        <begin position="607"/>
        <end position="625"/>
    </location>
</feature>
<accession>A0A553NXB8</accession>
<proteinExistence type="predicted"/>
<dbReference type="SUPFAM" id="SSF48452">
    <property type="entry name" value="TPR-like"/>
    <property type="match status" value="1"/>
</dbReference>
<dbReference type="InterPro" id="IPR011990">
    <property type="entry name" value="TPR-like_helical_dom_sf"/>
</dbReference>
<dbReference type="Proteomes" id="UP000318571">
    <property type="component" value="Chromosome 9"/>
</dbReference>
<sequence length="634" mass="73173">MTSTEADDEIFQDALEEPALSPKNDALDVISNNNGGISPRSLSKKFRFKKKKRVRSGEDEIPPLSETLDDAKLSVDMFLNNQFEEARAICQPMADRSMYHALGYGVFMYLKAVMTFEEKHIEEASGVLSQACDTIGQMRRKTGFTENLGRIIKKVDYDQYTEMELHAEICYSECLLLKAALTFCEDETLVSFVKAGLKVRTCYQSFRECWNALHERDWTNSEYKSDFEGGVRLGVGTFNLMISLLPARVMKVLEFIGFSGNRDAGLQEIMWVEQERNGLRQFLASFILLGYHLLLSFFIGSTECNLDLCKRILEEKLAKYPEGAFFLFFKGRYHFVQGEVGEAISWYKRSVDSQNDWPQFHHICYWELYWAHVFNCDWSGGWKYSDLLLQESNWSKCIYAYQKASAMIMKSKQLDSSQNKELVELMKNVPKWKQRIAGKSLPMEKFAVRKAERFLDQSNNLMLPILELIYVWNGFHVIGKQFQLVERIYALVDSELRNLEKNSAFSNYYSENLCLLKVLQAMCLKHMKSPLHAEECLKSVISHAGKLKVDTYLVPYAMFEYGCILREQGNLEGAMHQLECAKNDFKDFSLQSRLHFRIHSVQQEIRGASEAKSSDGDPDPNHDDWTADEILPML</sequence>
<evidence type="ECO:0000256" key="1">
    <source>
        <dbReference type="SAM" id="MobiDB-lite"/>
    </source>
</evidence>
<dbReference type="AlphaFoldDB" id="A0A553NXB8"/>
<evidence type="ECO:0008006" key="4">
    <source>
        <dbReference type="Google" id="ProtNLM"/>
    </source>
</evidence>
<dbReference type="InterPro" id="IPR019412">
    <property type="entry name" value="IML2/TPR_39"/>
</dbReference>
<gene>
    <name evidence="2" type="ORF">TCAL_04455</name>
</gene>
<dbReference type="PANTHER" id="PTHR31859">
    <property type="entry name" value="TETRATRICOPEPTIDE REPEAT PROTEIN 39 FAMILY MEMBER"/>
    <property type="match status" value="1"/>
</dbReference>
<dbReference type="OMA" id="ELMWAHC"/>
<feature type="compositionally biased region" description="Acidic residues" evidence="1">
    <location>
        <begin position="1"/>
        <end position="16"/>
    </location>
</feature>
<dbReference type="Gene3D" id="1.25.40.10">
    <property type="entry name" value="Tetratricopeptide repeat domain"/>
    <property type="match status" value="1"/>
</dbReference>
<keyword evidence="3" id="KW-1185">Reference proteome</keyword>
<feature type="region of interest" description="Disordered" evidence="1">
    <location>
        <begin position="607"/>
        <end position="628"/>
    </location>
</feature>
<dbReference type="Pfam" id="PF10300">
    <property type="entry name" value="Iml2-TPR_39"/>
    <property type="match status" value="1"/>
</dbReference>
<feature type="region of interest" description="Disordered" evidence="1">
    <location>
        <begin position="1"/>
        <end position="36"/>
    </location>
</feature>
<evidence type="ECO:0000313" key="2">
    <source>
        <dbReference type="EMBL" id="TRY70069.1"/>
    </source>
</evidence>
<dbReference type="STRING" id="6832.A0A553NXB8"/>
<evidence type="ECO:0000313" key="3">
    <source>
        <dbReference type="Proteomes" id="UP000318571"/>
    </source>
</evidence>
<name>A0A553NXB8_TIGCA</name>
<comment type="caution">
    <text evidence="2">The sequence shown here is derived from an EMBL/GenBank/DDBJ whole genome shotgun (WGS) entry which is preliminary data.</text>
</comment>
<dbReference type="OrthoDB" id="43460at2759"/>
<dbReference type="SUPFAM" id="SSF81901">
    <property type="entry name" value="HCP-like"/>
    <property type="match status" value="1"/>
</dbReference>
<dbReference type="PANTHER" id="PTHR31859:SF9">
    <property type="entry name" value="TETRATRICOPEPTIDE REPEAT PROTEIN 39B"/>
    <property type="match status" value="1"/>
</dbReference>
<organism evidence="2 3">
    <name type="scientific">Tigriopus californicus</name>
    <name type="common">Marine copepod</name>
    <dbReference type="NCBI Taxonomy" id="6832"/>
    <lineage>
        <taxon>Eukaryota</taxon>
        <taxon>Metazoa</taxon>
        <taxon>Ecdysozoa</taxon>
        <taxon>Arthropoda</taxon>
        <taxon>Crustacea</taxon>
        <taxon>Multicrustacea</taxon>
        <taxon>Hexanauplia</taxon>
        <taxon>Copepoda</taxon>
        <taxon>Harpacticoida</taxon>
        <taxon>Harpacticidae</taxon>
        <taxon>Tigriopus</taxon>
    </lineage>
</organism>
<protein>
    <recommendedName>
        <fullName evidence="4">Tetratricopeptide repeat protein 39B</fullName>
    </recommendedName>
</protein>
<reference evidence="2 3" key="1">
    <citation type="journal article" date="2018" name="Nat. Ecol. Evol.">
        <title>Genomic signatures of mitonuclear coevolution across populations of Tigriopus californicus.</title>
        <authorList>
            <person name="Barreto F.S."/>
            <person name="Watson E.T."/>
            <person name="Lima T.G."/>
            <person name="Willett C.S."/>
            <person name="Edmands S."/>
            <person name="Li W."/>
            <person name="Burton R.S."/>
        </authorList>
    </citation>
    <scope>NUCLEOTIDE SEQUENCE [LARGE SCALE GENOMIC DNA]</scope>
    <source>
        <strain evidence="2 3">San Diego</strain>
    </source>
</reference>